<dbReference type="STRING" id="1514971.AUR64_16795"/>
<gene>
    <name evidence="3" type="ORF">AUR64_16795</name>
</gene>
<keyword evidence="4" id="KW-1185">Reference proteome</keyword>
<dbReference type="AlphaFoldDB" id="A0A0W1R7M8"/>
<dbReference type="OrthoDB" id="199137at2157"/>
<comment type="caution">
    <text evidence="3">The sequence shown here is derived from an EMBL/GenBank/DDBJ whole genome shotgun (WGS) entry which is preliminary data.</text>
</comment>
<dbReference type="EMBL" id="LOPU01000029">
    <property type="protein sequence ID" value="KTG09435.1"/>
    <property type="molecule type" value="Genomic_DNA"/>
</dbReference>
<protein>
    <recommendedName>
        <fullName evidence="2">Halobacterial output domain-containing protein</fullName>
    </recommendedName>
</protein>
<evidence type="ECO:0000259" key="2">
    <source>
        <dbReference type="Pfam" id="PF18545"/>
    </source>
</evidence>
<reference evidence="3 4" key="1">
    <citation type="submission" date="2015-12" db="EMBL/GenBank/DDBJ databases">
        <title>Haloprofundus marisrubri gen. nov., sp. nov., an extremely halophilic archaeon isolated from the Discovery deep brine-seawater interface in the Red Sea.</title>
        <authorList>
            <person name="Zhang G."/>
            <person name="Stingl U."/>
            <person name="Rashid M."/>
        </authorList>
    </citation>
    <scope>NUCLEOTIDE SEQUENCE [LARGE SCALE GENOMIC DNA]</scope>
    <source>
        <strain evidence="3 4">SB9</strain>
    </source>
</reference>
<evidence type="ECO:0000313" key="4">
    <source>
        <dbReference type="Proteomes" id="UP000054387"/>
    </source>
</evidence>
<dbReference type="InterPro" id="IPR040624">
    <property type="entry name" value="HalOD1"/>
</dbReference>
<feature type="region of interest" description="Disordered" evidence="1">
    <location>
        <begin position="1"/>
        <end position="37"/>
    </location>
</feature>
<evidence type="ECO:0000256" key="1">
    <source>
        <dbReference type="SAM" id="MobiDB-lite"/>
    </source>
</evidence>
<dbReference type="Proteomes" id="UP000054387">
    <property type="component" value="Unassembled WGS sequence"/>
</dbReference>
<organism evidence="3 4">
    <name type="scientific">Haloprofundus marisrubri</name>
    <dbReference type="NCBI Taxonomy" id="1514971"/>
    <lineage>
        <taxon>Archaea</taxon>
        <taxon>Methanobacteriati</taxon>
        <taxon>Methanobacteriota</taxon>
        <taxon>Stenosarchaea group</taxon>
        <taxon>Halobacteria</taxon>
        <taxon>Halobacteriales</taxon>
        <taxon>Haloferacaceae</taxon>
        <taxon>Haloprofundus</taxon>
    </lineage>
</organism>
<accession>A0A0W1R7M8</accession>
<sequence>MTPTDDDDSNVSQSSGGHDGPLGESDPVPLANAEEPLTTEVRYEVHDDQPTSEAVVLAIAEAEGCDALDLDEPLYNWVDPDALDSVFRLPREELPADRVFSFRAYGREVTVIDTRAVHVSSPLDT</sequence>
<evidence type="ECO:0000313" key="3">
    <source>
        <dbReference type="EMBL" id="KTG09435.1"/>
    </source>
</evidence>
<dbReference type="Pfam" id="PF18545">
    <property type="entry name" value="HalOD1"/>
    <property type="match status" value="1"/>
</dbReference>
<proteinExistence type="predicted"/>
<feature type="domain" description="Halobacterial output" evidence="2">
    <location>
        <begin position="47"/>
        <end position="120"/>
    </location>
</feature>
<dbReference type="RefSeq" id="WP_058582587.1">
    <property type="nucleotide sequence ID" value="NZ_LOPU01000029.1"/>
</dbReference>
<name>A0A0W1R7M8_9EURY</name>